<organism evidence="1 2">
    <name type="scientific">Burkholderia oklahomensis</name>
    <dbReference type="NCBI Taxonomy" id="342113"/>
    <lineage>
        <taxon>Bacteria</taxon>
        <taxon>Pseudomonadati</taxon>
        <taxon>Pseudomonadota</taxon>
        <taxon>Betaproteobacteria</taxon>
        <taxon>Burkholderiales</taxon>
        <taxon>Burkholderiaceae</taxon>
        <taxon>Burkholderia</taxon>
        <taxon>pseudomallei group</taxon>
    </lineage>
</organism>
<reference evidence="1 2" key="1">
    <citation type="submission" date="2014-06" db="EMBL/GenBank/DDBJ databases">
        <authorList>
            <person name="Bishop-Lilly K.A."/>
            <person name="Broomall S.M."/>
            <person name="Chain P.S."/>
            <person name="Chertkov O."/>
            <person name="Coyne S.R."/>
            <person name="Daligault H.E."/>
            <person name="Davenport K.W."/>
            <person name="Erkkila T."/>
            <person name="Frey K.G."/>
            <person name="Gibbons H.S."/>
            <person name="Gu W."/>
            <person name="Jaissle J."/>
            <person name="Johnson S.L."/>
            <person name="Koroleva G.I."/>
            <person name="Ladner J.T."/>
            <person name="Lo C.-C."/>
            <person name="Minogue T.D."/>
            <person name="Munk C."/>
            <person name="Palacios G.F."/>
            <person name="Redden C.L."/>
            <person name="Rosenzweig C.N."/>
            <person name="Scholz M.B."/>
            <person name="Teshima H."/>
            <person name="Xu Y."/>
        </authorList>
    </citation>
    <scope>NUCLEOTIDE SEQUENCE [LARGE SCALE GENOMIC DNA]</scope>
    <source>
        <strain evidence="1 2">EO147</strain>
    </source>
</reference>
<dbReference type="EMBL" id="CP008727">
    <property type="protein sequence ID" value="AIO70098.1"/>
    <property type="molecule type" value="Genomic_DNA"/>
</dbReference>
<name>A0AAI8BC38_9BURK</name>
<evidence type="ECO:0000313" key="2">
    <source>
        <dbReference type="Proteomes" id="UP000029424"/>
    </source>
</evidence>
<dbReference type="KEGG" id="bok:DM82_4342"/>
<sequence>MKTTHHTYRAVDNGADSSCEGCVFNGPFLDGCATHACDPHAWPEDDPLRDARNVIWINPQ</sequence>
<gene>
    <name evidence="1" type="ORF">DM82_4342</name>
</gene>
<dbReference type="Proteomes" id="UP000029424">
    <property type="component" value="Chromosome 2"/>
</dbReference>
<dbReference type="RefSeq" id="WP_010107810.1">
    <property type="nucleotide sequence ID" value="NZ_CP008727.1"/>
</dbReference>
<dbReference type="AlphaFoldDB" id="A0AAI8BC38"/>
<evidence type="ECO:0000313" key="1">
    <source>
        <dbReference type="EMBL" id="AIO70098.1"/>
    </source>
</evidence>
<keyword evidence="2" id="KW-1185">Reference proteome</keyword>
<proteinExistence type="predicted"/>
<protein>
    <submittedName>
        <fullName evidence="1">Uncharacterized protein</fullName>
    </submittedName>
</protein>
<accession>A0AAI8BC38</accession>